<evidence type="ECO:0000313" key="2">
    <source>
        <dbReference type="Proteomes" id="UP000276133"/>
    </source>
</evidence>
<organism evidence="1 2">
    <name type="scientific">Brachionus plicatilis</name>
    <name type="common">Marine rotifer</name>
    <name type="synonym">Brachionus muelleri</name>
    <dbReference type="NCBI Taxonomy" id="10195"/>
    <lineage>
        <taxon>Eukaryota</taxon>
        <taxon>Metazoa</taxon>
        <taxon>Spiralia</taxon>
        <taxon>Gnathifera</taxon>
        <taxon>Rotifera</taxon>
        <taxon>Eurotatoria</taxon>
        <taxon>Monogononta</taxon>
        <taxon>Pseudotrocha</taxon>
        <taxon>Ploima</taxon>
        <taxon>Brachionidae</taxon>
        <taxon>Brachionus</taxon>
    </lineage>
</organism>
<dbReference type="OrthoDB" id="425619at2759"/>
<name>A0A3M7PP88_BRAPC</name>
<dbReference type="AlphaFoldDB" id="A0A3M7PP88"/>
<dbReference type="EMBL" id="REGN01009554">
    <property type="protein sequence ID" value="RNA00916.1"/>
    <property type="molecule type" value="Genomic_DNA"/>
</dbReference>
<reference evidence="1 2" key="1">
    <citation type="journal article" date="2018" name="Sci. Rep.">
        <title>Genomic signatures of local adaptation to the degree of environmental predictability in rotifers.</title>
        <authorList>
            <person name="Franch-Gras L."/>
            <person name="Hahn C."/>
            <person name="Garcia-Roger E.M."/>
            <person name="Carmona M.J."/>
            <person name="Serra M."/>
            <person name="Gomez A."/>
        </authorList>
    </citation>
    <scope>NUCLEOTIDE SEQUENCE [LARGE SCALE GENOMIC DNA]</scope>
    <source>
        <strain evidence="1">HYR1</strain>
    </source>
</reference>
<accession>A0A3M7PP88</accession>
<dbReference type="Proteomes" id="UP000276133">
    <property type="component" value="Unassembled WGS sequence"/>
</dbReference>
<keyword evidence="2" id="KW-1185">Reference proteome</keyword>
<feature type="non-terminal residue" evidence="1">
    <location>
        <position position="1"/>
    </location>
</feature>
<comment type="caution">
    <text evidence="1">The sequence shown here is derived from an EMBL/GenBank/DDBJ whole genome shotgun (WGS) entry which is preliminary data.</text>
</comment>
<gene>
    <name evidence="1" type="ORF">BpHYR1_052426</name>
</gene>
<sequence length="70" mass="8191">SEYINSFKICASTKTPKSYTRQPITPLEVSRPFQMIAWDIMGPLQVSKGYISLHMNLNYFYWIKNNATKK</sequence>
<evidence type="ECO:0000313" key="1">
    <source>
        <dbReference type="EMBL" id="RNA00916.1"/>
    </source>
</evidence>
<proteinExistence type="predicted"/>
<protein>
    <submittedName>
        <fullName evidence="1">Uncharacterized protein</fullName>
    </submittedName>
</protein>